<dbReference type="GO" id="GO:0004415">
    <property type="term" value="F:hyalurononglucosaminidase activity"/>
    <property type="evidence" value="ECO:0007669"/>
    <property type="project" value="InterPro"/>
</dbReference>
<sequence length="307" mass="36541">MSKLLLNSILCFVFFIGAILNISAQKRAKKAVPEVLIASGNKGAEYNRFISDNNIKRVSFVNDRQFLDENREFAFNPENLREQVRLAYPDPKAKGIGYIDLEHPYLEYLMNEDVSSDNFKKSLKLFLDVLKFVKAERPDVKWGYYYIPFTTYWERKTDFFEKHKKVQEIIRNSDVLFPSIYIFYNNADFDSENIDYLKDNTREVIRIGKLYNKKVYPFIMSRYHPSTAKIGNGRISTENFRTYVSEIMKTNHKGKKVDGVVLWNFDDYFYRINEPKIREEFSKSKIDFDQFYDNYIISLLNIMIKER</sequence>
<dbReference type="GO" id="GO:0005975">
    <property type="term" value="P:carbohydrate metabolic process"/>
    <property type="evidence" value="ECO:0007669"/>
    <property type="project" value="InterPro"/>
</dbReference>
<proteinExistence type="inferred from homology"/>
<dbReference type="OrthoDB" id="795496at2"/>
<dbReference type="InterPro" id="IPR018155">
    <property type="entry name" value="Hyaluronidase"/>
</dbReference>
<keyword evidence="6" id="KW-1185">Reference proteome</keyword>
<reference evidence="3 5" key="3">
    <citation type="journal article" date="2016" name="Genome Announc.">
        <title>Draft Genome Sequence of a Biocontrol Rhizobacterium, Chryseobacterium kwangjuense Strain KJ1R5, Isolated from Pepper (Capsicum annuum).</title>
        <authorList>
            <person name="Jeong J.J."/>
            <person name="Park H."/>
            <person name="Park B.H."/>
            <person name="Mannaa M."/>
            <person name="Sang M.K."/>
            <person name="Choi I.G."/>
            <person name="Kim K.D."/>
        </authorList>
    </citation>
    <scope>NUCLEOTIDE SEQUENCE [LARGE SCALE GENOMIC DNA]</scope>
    <source>
        <strain evidence="3 5">KJ1R5</strain>
    </source>
</reference>
<dbReference type="Gene3D" id="3.20.20.70">
    <property type="entry name" value="Aldolase class I"/>
    <property type="match status" value="1"/>
</dbReference>
<dbReference type="SUPFAM" id="SSF51445">
    <property type="entry name" value="(Trans)glycosidases"/>
    <property type="match status" value="1"/>
</dbReference>
<reference evidence="4 6" key="4">
    <citation type="submission" date="2024-12" db="EMBL/GenBank/DDBJ databases">
        <title>Draft genome sequence of Chryseobacterium kwangjuense AG447.</title>
        <authorList>
            <person name="Cheptsov V.S."/>
            <person name="Belov A."/>
            <person name="Zavarzina A.G."/>
        </authorList>
    </citation>
    <scope>NUCLEOTIDE SEQUENCE [LARGE SCALE GENOMIC DNA]</scope>
    <source>
        <strain evidence="4 6">AG447</strain>
    </source>
</reference>
<reference evidence="3" key="2">
    <citation type="submission" date="2015-12" db="EMBL/GenBank/DDBJ databases">
        <authorList>
            <person name="Shamseldin A."/>
            <person name="Moawad H."/>
            <person name="Abd El-Rahim W.M."/>
            <person name="Sadowsky M.J."/>
        </authorList>
    </citation>
    <scope>NUCLEOTIDE SEQUENCE</scope>
    <source>
        <strain evidence="3">KJ1R5</strain>
    </source>
</reference>
<comment type="similarity">
    <text evidence="1">Belongs to the glycosyl hydrolase 56 family.</text>
</comment>
<dbReference type="Proteomes" id="UP000070513">
    <property type="component" value="Unassembled WGS sequence"/>
</dbReference>
<dbReference type="InterPro" id="IPR013785">
    <property type="entry name" value="Aldolase_TIM"/>
</dbReference>
<evidence type="ECO:0000256" key="2">
    <source>
        <dbReference type="ARBA" id="ARBA00023157"/>
    </source>
</evidence>
<evidence type="ECO:0000313" key="6">
    <source>
        <dbReference type="Proteomes" id="UP001634154"/>
    </source>
</evidence>
<dbReference type="InterPro" id="IPR017853">
    <property type="entry name" value="GH"/>
</dbReference>
<evidence type="ECO:0008006" key="7">
    <source>
        <dbReference type="Google" id="ProtNLM"/>
    </source>
</evidence>
<organism evidence="3 5">
    <name type="scientific">Chryseobacterium kwangjuense</name>
    <dbReference type="NCBI Taxonomy" id="267125"/>
    <lineage>
        <taxon>Bacteria</taxon>
        <taxon>Pseudomonadati</taxon>
        <taxon>Bacteroidota</taxon>
        <taxon>Flavobacteriia</taxon>
        <taxon>Flavobacteriales</taxon>
        <taxon>Weeksellaceae</taxon>
        <taxon>Chryseobacterium group</taxon>
        <taxon>Chryseobacterium</taxon>
    </lineage>
</organism>
<evidence type="ECO:0000256" key="1">
    <source>
        <dbReference type="ARBA" id="ARBA00008871"/>
    </source>
</evidence>
<dbReference type="EMBL" id="JBJXVJ010000001">
    <property type="protein sequence ID" value="MFN1216416.1"/>
    <property type="molecule type" value="Genomic_DNA"/>
</dbReference>
<dbReference type="AlphaFoldDB" id="A0A135WKM9"/>
<keyword evidence="2" id="KW-1015">Disulfide bond</keyword>
<evidence type="ECO:0000313" key="5">
    <source>
        <dbReference type="Proteomes" id="UP000070513"/>
    </source>
</evidence>
<reference evidence="5" key="1">
    <citation type="submission" date="2015-12" db="EMBL/GenBank/DDBJ databases">
        <title>Genome sequence of a biocontrol rhizobacterium Chryseobacterium kwangjuense strain KJ1R5 isolated from pepper (Capsicum annuum L.).</title>
        <authorList>
            <person name="Jeong J.-J."/>
            <person name="Park H."/>
            <person name="Mannaa M."/>
            <person name="Sang M.K."/>
            <person name="Choi I.-G."/>
            <person name="Kim K.D."/>
        </authorList>
    </citation>
    <scope>NUCLEOTIDE SEQUENCE [LARGE SCALE GENOMIC DNA]</scope>
    <source>
        <strain evidence="5">KJ1R5</strain>
    </source>
</reference>
<dbReference type="EMBL" id="LPUR01000001">
    <property type="protein sequence ID" value="KXH85466.1"/>
    <property type="molecule type" value="Genomic_DNA"/>
</dbReference>
<dbReference type="Proteomes" id="UP001634154">
    <property type="component" value="Unassembled WGS sequence"/>
</dbReference>
<name>A0A135WKM9_9FLAO</name>
<evidence type="ECO:0000313" key="4">
    <source>
        <dbReference type="EMBL" id="MFN1216416.1"/>
    </source>
</evidence>
<accession>A0A135WKM9</accession>
<gene>
    <name evidence="4" type="ORF">ACKW6Q_05450</name>
    <name evidence="3" type="ORF">AU378_06880</name>
</gene>
<dbReference type="Pfam" id="PF01630">
    <property type="entry name" value="Glyco_hydro_56"/>
    <property type="match status" value="1"/>
</dbReference>
<protein>
    <recommendedName>
        <fullName evidence="7">Hyaluronidase</fullName>
    </recommendedName>
</protein>
<dbReference type="RefSeq" id="WP_062649331.1">
    <property type="nucleotide sequence ID" value="NZ_JBJXVJ010000001.1"/>
</dbReference>
<evidence type="ECO:0000313" key="3">
    <source>
        <dbReference type="EMBL" id="KXH85466.1"/>
    </source>
</evidence>
<comment type="caution">
    <text evidence="3">The sequence shown here is derived from an EMBL/GenBank/DDBJ whole genome shotgun (WGS) entry which is preliminary data.</text>
</comment>